<gene>
    <name evidence="1" type="ORF">PY02408</name>
</gene>
<dbReference type="AlphaFoldDB" id="Q7RLY0"/>
<dbReference type="InParanoid" id="Q7RLY0"/>
<evidence type="ECO:0000313" key="2">
    <source>
        <dbReference type="Proteomes" id="UP000008553"/>
    </source>
</evidence>
<reference evidence="1 2" key="1">
    <citation type="journal article" date="2002" name="Nature">
        <title>Genome sequence and comparative analysis of the model rodent malaria parasite Plasmodium yoelii yoelii.</title>
        <authorList>
            <person name="Carlton J.M."/>
            <person name="Angiuoli S.V."/>
            <person name="Suh B.B."/>
            <person name="Kooij T.W."/>
            <person name="Pertea M."/>
            <person name="Silva J.C."/>
            <person name="Ermolaeva M.D."/>
            <person name="Allen J.E."/>
            <person name="Selengut J.D."/>
            <person name="Koo H.L."/>
            <person name="Peterson J.D."/>
            <person name="Pop M."/>
            <person name="Kosack D.S."/>
            <person name="Shumway M.F."/>
            <person name="Bidwell S.L."/>
            <person name="Shallom S.J."/>
            <person name="van Aken S.E."/>
            <person name="Riedmuller S.B."/>
            <person name="Feldblyum T.V."/>
            <person name="Cho J.K."/>
            <person name="Quackenbush J."/>
            <person name="Sedegah M."/>
            <person name="Shoaibi A."/>
            <person name="Cummings L.M."/>
            <person name="Florens L."/>
            <person name="Yates J.R."/>
            <person name="Raine J.D."/>
            <person name="Sinden R.E."/>
            <person name="Harris M.A."/>
            <person name="Cunningham D.A."/>
            <person name="Preiser P.R."/>
            <person name="Bergman L.W."/>
            <person name="Vaidya A.B."/>
            <person name="van Lin L.H."/>
            <person name="Janse C.J."/>
            <person name="Waters A.P."/>
            <person name="Smith H.O."/>
            <person name="White O.R."/>
            <person name="Salzberg S.L."/>
            <person name="Venter J.C."/>
            <person name="Fraser C.M."/>
            <person name="Hoffman S.L."/>
            <person name="Gardner M.J."/>
            <person name="Carucci D.J."/>
        </authorList>
    </citation>
    <scope>NUCLEOTIDE SEQUENCE [LARGE SCALE GENOMIC DNA]</scope>
    <source>
        <strain evidence="1 2">17XNL</strain>
    </source>
</reference>
<proteinExistence type="predicted"/>
<name>Q7RLY0_PLAYO</name>
<evidence type="ECO:0000313" key="1">
    <source>
        <dbReference type="EMBL" id="EAA21851.1"/>
    </source>
</evidence>
<organism evidence="1 2">
    <name type="scientific">Plasmodium yoelii yoelii</name>
    <dbReference type="NCBI Taxonomy" id="73239"/>
    <lineage>
        <taxon>Eukaryota</taxon>
        <taxon>Sar</taxon>
        <taxon>Alveolata</taxon>
        <taxon>Apicomplexa</taxon>
        <taxon>Aconoidasida</taxon>
        <taxon>Haemosporida</taxon>
        <taxon>Plasmodiidae</taxon>
        <taxon>Plasmodium</taxon>
        <taxon>Plasmodium (Vinckeia)</taxon>
    </lineage>
</organism>
<comment type="caution">
    <text evidence="1">The sequence shown here is derived from an EMBL/GenBank/DDBJ whole genome shotgun (WGS) entry which is preliminary data.</text>
</comment>
<sequence length="62" mass="7309">MMLTMDEKGNYIYIEPRKKDIISHIFQFNISLKEITTLFVNENAKVSKFISKGTFFVLTNFL</sequence>
<dbReference type="Proteomes" id="UP000008553">
    <property type="component" value="Unassembled WGS sequence"/>
</dbReference>
<keyword evidence="2" id="KW-1185">Reference proteome</keyword>
<accession>Q7RLY0</accession>
<protein>
    <submittedName>
        <fullName evidence="1">Uncharacterized protein</fullName>
    </submittedName>
</protein>
<dbReference type="PaxDb" id="73239-Q7RLY0"/>
<dbReference type="EMBL" id="AABL01000661">
    <property type="protein sequence ID" value="EAA21851.1"/>
    <property type="molecule type" value="Genomic_DNA"/>
</dbReference>